<gene>
    <name evidence="2" type="ORF">A6E14_06390</name>
</gene>
<reference evidence="3" key="1">
    <citation type="submission" date="2016-06" db="EMBL/GenBank/DDBJ databases">
        <authorList>
            <person name="Hehemann J.-H."/>
            <person name="Arevalo P."/>
            <person name="Datta M.S."/>
            <person name="Polz M.F."/>
        </authorList>
    </citation>
    <scope>NUCLEOTIDE SEQUENCE [LARGE SCALE GENOMIC DNA]</scope>
    <source>
        <strain evidence="3">9CSC122</strain>
    </source>
</reference>
<evidence type="ECO:0000259" key="1">
    <source>
        <dbReference type="PROSITE" id="PS51186"/>
    </source>
</evidence>
<evidence type="ECO:0000313" key="2">
    <source>
        <dbReference type="EMBL" id="OCH78062.1"/>
    </source>
</evidence>
<protein>
    <submittedName>
        <fullName evidence="2">Acetyltransferase</fullName>
    </submittedName>
</protein>
<dbReference type="EMBL" id="MAJZ01000316">
    <property type="protein sequence ID" value="OCH78062.1"/>
    <property type="molecule type" value="Genomic_DNA"/>
</dbReference>
<accession>A0A1B9R1I2</accession>
<proteinExistence type="predicted"/>
<dbReference type="InterPro" id="IPR052564">
    <property type="entry name" value="N-acetyltrans/Recomb-assoc"/>
</dbReference>
<dbReference type="PANTHER" id="PTHR43451">
    <property type="entry name" value="ACETYLTRANSFERASE (GNAT) FAMILY PROTEIN"/>
    <property type="match status" value="1"/>
</dbReference>
<dbReference type="Pfam" id="PF13673">
    <property type="entry name" value="Acetyltransf_10"/>
    <property type="match status" value="1"/>
</dbReference>
<feature type="domain" description="N-acetyltransferase" evidence="1">
    <location>
        <begin position="2"/>
        <end position="155"/>
    </location>
</feature>
<dbReference type="RefSeq" id="WP_065576480.1">
    <property type="nucleotide sequence ID" value="NZ_JBNGCH010000316.1"/>
</dbReference>
<sequence>MIVIREYKDSDASALFEIVFNTVRVINRRDYSQAQVEAWAPDSQEPSNWKQRMKSLTPFVAVMDDVIVGYADLQPCGLIDHFFCHHGYQGQGVGKALMTHVLASGNQRGVRRFYSNVSITARPFYERFGFTVIQEQYVEMRGQKLKNFVMEHTID</sequence>
<dbReference type="GO" id="GO:0016747">
    <property type="term" value="F:acyltransferase activity, transferring groups other than amino-acyl groups"/>
    <property type="evidence" value="ECO:0007669"/>
    <property type="project" value="InterPro"/>
</dbReference>
<dbReference type="Gene3D" id="3.40.630.30">
    <property type="match status" value="1"/>
</dbReference>
<dbReference type="CDD" id="cd04301">
    <property type="entry name" value="NAT_SF"/>
    <property type="match status" value="1"/>
</dbReference>
<dbReference type="InterPro" id="IPR016181">
    <property type="entry name" value="Acyl_CoA_acyltransferase"/>
</dbReference>
<dbReference type="PROSITE" id="PS51186">
    <property type="entry name" value="GNAT"/>
    <property type="match status" value="1"/>
</dbReference>
<comment type="caution">
    <text evidence="2">The sequence shown here is derived from an EMBL/GenBank/DDBJ whole genome shotgun (WGS) entry which is preliminary data.</text>
</comment>
<organism evidence="2 3">
    <name type="scientific">Vibrio genomosp. F10</name>
    <dbReference type="NCBI Taxonomy" id="723171"/>
    <lineage>
        <taxon>Bacteria</taxon>
        <taxon>Pseudomonadati</taxon>
        <taxon>Pseudomonadota</taxon>
        <taxon>Gammaproteobacteria</taxon>
        <taxon>Vibrionales</taxon>
        <taxon>Vibrionaceae</taxon>
        <taxon>Vibrio</taxon>
    </lineage>
</organism>
<dbReference type="AlphaFoldDB" id="A0A1B9R1I2"/>
<dbReference type="SUPFAM" id="SSF55729">
    <property type="entry name" value="Acyl-CoA N-acyltransferases (Nat)"/>
    <property type="match status" value="1"/>
</dbReference>
<dbReference type="Proteomes" id="UP000093173">
    <property type="component" value="Unassembled WGS sequence"/>
</dbReference>
<dbReference type="PANTHER" id="PTHR43451:SF1">
    <property type="entry name" value="ACETYLTRANSFERASE"/>
    <property type="match status" value="1"/>
</dbReference>
<keyword evidence="3" id="KW-1185">Reference proteome</keyword>
<dbReference type="InterPro" id="IPR000182">
    <property type="entry name" value="GNAT_dom"/>
</dbReference>
<evidence type="ECO:0000313" key="3">
    <source>
        <dbReference type="Proteomes" id="UP000093173"/>
    </source>
</evidence>
<keyword evidence="2" id="KW-0808">Transferase</keyword>
<name>A0A1B9R1I2_9VIBR</name>